<dbReference type="EMBL" id="HACG01004259">
    <property type="protein sequence ID" value="CEK51124.1"/>
    <property type="molecule type" value="Transcribed_RNA"/>
</dbReference>
<feature type="non-terminal residue" evidence="2">
    <location>
        <position position="121"/>
    </location>
</feature>
<reference evidence="2" key="1">
    <citation type="submission" date="2014-12" db="EMBL/GenBank/DDBJ databases">
        <title>Insight into the proteome of Arion vulgaris.</title>
        <authorList>
            <person name="Aradska J."/>
            <person name="Bulat T."/>
            <person name="Smidak R."/>
            <person name="Sarate P."/>
            <person name="Gangsoo J."/>
            <person name="Sialana F."/>
            <person name="Bilban M."/>
            <person name="Lubec G."/>
        </authorList>
    </citation>
    <scope>NUCLEOTIDE SEQUENCE</scope>
    <source>
        <tissue evidence="2">Skin</tissue>
    </source>
</reference>
<dbReference type="AlphaFoldDB" id="A0A0B6Y4P6"/>
<protein>
    <submittedName>
        <fullName evidence="2">Uncharacterized protein</fullName>
    </submittedName>
</protein>
<gene>
    <name evidence="2" type="primary">ORF12557</name>
</gene>
<evidence type="ECO:0000256" key="1">
    <source>
        <dbReference type="SAM" id="MobiDB-lite"/>
    </source>
</evidence>
<accession>A0A0B6Y4P6</accession>
<feature type="region of interest" description="Disordered" evidence="1">
    <location>
        <begin position="38"/>
        <end position="78"/>
    </location>
</feature>
<name>A0A0B6Y4P6_9EUPU</name>
<feature type="compositionally biased region" description="Low complexity" evidence="1">
    <location>
        <begin position="56"/>
        <end position="75"/>
    </location>
</feature>
<sequence>ADESYRGDELSADEGDVFMEPVRTLHRIVPRNHQQPLDLSRSTVGMPFHGMYRTTSLPESETPSSSPGSKSQYSPLFRSSHRLSYSPHGLVSPHSQSPLCSVPEGGRMFNFSMPSQYEAVG</sequence>
<feature type="non-terminal residue" evidence="2">
    <location>
        <position position="1"/>
    </location>
</feature>
<organism evidence="2">
    <name type="scientific">Arion vulgaris</name>
    <dbReference type="NCBI Taxonomy" id="1028688"/>
    <lineage>
        <taxon>Eukaryota</taxon>
        <taxon>Metazoa</taxon>
        <taxon>Spiralia</taxon>
        <taxon>Lophotrochozoa</taxon>
        <taxon>Mollusca</taxon>
        <taxon>Gastropoda</taxon>
        <taxon>Heterobranchia</taxon>
        <taxon>Euthyneura</taxon>
        <taxon>Panpulmonata</taxon>
        <taxon>Eupulmonata</taxon>
        <taxon>Stylommatophora</taxon>
        <taxon>Helicina</taxon>
        <taxon>Arionoidea</taxon>
        <taxon>Arionidae</taxon>
        <taxon>Arion</taxon>
    </lineage>
</organism>
<proteinExistence type="predicted"/>
<evidence type="ECO:0000313" key="2">
    <source>
        <dbReference type="EMBL" id="CEK51124.1"/>
    </source>
</evidence>